<protein>
    <submittedName>
        <fullName evidence="1">Uncharacterized protein</fullName>
    </submittedName>
</protein>
<name>A0A5J4VX60_9EUKA</name>
<gene>
    <name evidence="1" type="ORF">EZS28_017371</name>
</gene>
<dbReference type="EMBL" id="SNRW01004517">
    <property type="protein sequence ID" value="KAA6387102.1"/>
    <property type="molecule type" value="Genomic_DNA"/>
</dbReference>
<organism evidence="1 2">
    <name type="scientific">Streblomastix strix</name>
    <dbReference type="NCBI Taxonomy" id="222440"/>
    <lineage>
        <taxon>Eukaryota</taxon>
        <taxon>Metamonada</taxon>
        <taxon>Preaxostyla</taxon>
        <taxon>Oxymonadida</taxon>
        <taxon>Streblomastigidae</taxon>
        <taxon>Streblomastix</taxon>
    </lineage>
</organism>
<sequence>MFKTVGISAAAAIVTGFKTVENISAGKMLPLTTALCFHGAFVSSLSQATMFASNHIITQACAIYSVLF</sequence>
<accession>A0A5J4VX60</accession>
<comment type="caution">
    <text evidence="1">The sequence shown here is derived from an EMBL/GenBank/DDBJ whole genome shotgun (WGS) entry which is preliminary data.</text>
</comment>
<dbReference type="Proteomes" id="UP000324800">
    <property type="component" value="Unassembled WGS sequence"/>
</dbReference>
<reference evidence="1 2" key="1">
    <citation type="submission" date="2019-03" db="EMBL/GenBank/DDBJ databases">
        <title>Single cell metagenomics reveals metabolic interactions within the superorganism composed of flagellate Streblomastix strix and complex community of Bacteroidetes bacteria on its surface.</title>
        <authorList>
            <person name="Treitli S.C."/>
            <person name="Kolisko M."/>
            <person name="Husnik F."/>
            <person name="Keeling P."/>
            <person name="Hampl V."/>
        </authorList>
    </citation>
    <scope>NUCLEOTIDE SEQUENCE [LARGE SCALE GENOMIC DNA]</scope>
    <source>
        <strain evidence="1">ST1C</strain>
    </source>
</reference>
<proteinExistence type="predicted"/>
<evidence type="ECO:0000313" key="2">
    <source>
        <dbReference type="Proteomes" id="UP000324800"/>
    </source>
</evidence>
<evidence type="ECO:0000313" key="1">
    <source>
        <dbReference type="EMBL" id="KAA6387102.1"/>
    </source>
</evidence>
<dbReference type="AlphaFoldDB" id="A0A5J4VX60"/>